<evidence type="ECO:0000313" key="2">
    <source>
        <dbReference type="WBParaSite" id="ES5_v2.g26981.t1"/>
    </source>
</evidence>
<dbReference type="WBParaSite" id="ES5_v2.g26981.t1">
    <property type="protein sequence ID" value="ES5_v2.g26981.t1"/>
    <property type="gene ID" value="ES5_v2.g26981"/>
</dbReference>
<accession>A0AC34GBJ7</accession>
<proteinExistence type="predicted"/>
<sequence length="148" mass="16968">MNKVDIQGENGGFAAFDEVLDCVKSLIRLHITFQPINTSMFINTSLSLMKARFDEMQQIVYLELFDVPNGITMTMLDLFLQKTGVRTWISIESLYTEDLKPELDLCVANILNSDSSAVLEYPNQSAEDRFVMVCRYFDEDPEESTMEE</sequence>
<protein>
    <submittedName>
        <fullName evidence="2">Uncharacterized protein</fullName>
    </submittedName>
</protein>
<evidence type="ECO:0000313" key="1">
    <source>
        <dbReference type="Proteomes" id="UP000887579"/>
    </source>
</evidence>
<name>A0AC34GBJ7_9BILA</name>
<dbReference type="Proteomes" id="UP000887579">
    <property type="component" value="Unplaced"/>
</dbReference>
<organism evidence="1 2">
    <name type="scientific">Panagrolaimus sp. ES5</name>
    <dbReference type="NCBI Taxonomy" id="591445"/>
    <lineage>
        <taxon>Eukaryota</taxon>
        <taxon>Metazoa</taxon>
        <taxon>Ecdysozoa</taxon>
        <taxon>Nematoda</taxon>
        <taxon>Chromadorea</taxon>
        <taxon>Rhabditida</taxon>
        <taxon>Tylenchina</taxon>
        <taxon>Panagrolaimomorpha</taxon>
        <taxon>Panagrolaimoidea</taxon>
        <taxon>Panagrolaimidae</taxon>
        <taxon>Panagrolaimus</taxon>
    </lineage>
</organism>
<reference evidence="2" key="1">
    <citation type="submission" date="2022-11" db="UniProtKB">
        <authorList>
            <consortium name="WormBaseParasite"/>
        </authorList>
    </citation>
    <scope>IDENTIFICATION</scope>
</reference>